<proteinExistence type="predicted"/>
<comment type="caution">
    <text evidence="1">The sequence shown here is derived from an EMBL/GenBank/DDBJ whole genome shotgun (WGS) entry which is preliminary data.</text>
</comment>
<accession>A0AA88D5L5</accession>
<gene>
    <name evidence="1" type="ORF">TIFTF001_011695</name>
</gene>
<name>A0AA88D5L5_FICCA</name>
<keyword evidence="2" id="KW-1185">Reference proteome</keyword>
<evidence type="ECO:0000313" key="1">
    <source>
        <dbReference type="EMBL" id="GMN42477.1"/>
    </source>
</evidence>
<protein>
    <submittedName>
        <fullName evidence="1">Uncharacterized protein</fullName>
    </submittedName>
</protein>
<dbReference type="Proteomes" id="UP001187192">
    <property type="component" value="Unassembled WGS sequence"/>
</dbReference>
<dbReference type="EMBL" id="BTGU01000014">
    <property type="protein sequence ID" value="GMN42477.1"/>
    <property type="molecule type" value="Genomic_DNA"/>
</dbReference>
<reference evidence="1" key="1">
    <citation type="submission" date="2023-07" db="EMBL/GenBank/DDBJ databases">
        <title>draft genome sequence of fig (Ficus carica).</title>
        <authorList>
            <person name="Takahashi T."/>
            <person name="Nishimura K."/>
        </authorList>
    </citation>
    <scope>NUCLEOTIDE SEQUENCE</scope>
</reference>
<organism evidence="1 2">
    <name type="scientific">Ficus carica</name>
    <name type="common">Common fig</name>
    <dbReference type="NCBI Taxonomy" id="3494"/>
    <lineage>
        <taxon>Eukaryota</taxon>
        <taxon>Viridiplantae</taxon>
        <taxon>Streptophyta</taxon>
        <taxon>Embryophyta</taxon>
        <taxon>Tracheophyta</taxon>
        <taxon>Spermatophyta</taxon>
        <taxon>Magnoliopsida</taxon>
        <taxon>eudicotyledons</taxon>
        <taxon>Gunneridae</taxon>
        <taxon>Pentapetalae</taxon>
        <taxon>rosids</taxon>
        <taxon>fabids</taxon>
        <taxon>Rosales</taxon>
        <taxon>Moraceae</taxon>
        <taxon>Ficeae</taxon>
        <taxon>Ficus</taxon>
    </lineage>
</organism>
<sequence>MSSTVNAAACGGEYHNRCKPVQALEPLVPSQEERYKATDIITVIFLCHCSQKDIISSYTGIPSWVKQTCLRPSSPKIRNALKAQDYGIQKQ</sequence>
<dbReference type="AlphaFoldDB" id="A0AA88D5L5"/>
<evidence type="ECO:0000313" key="2">
    <source>
        <dbReference type="Proteomes" id="UP001187192"/>
    </source>
</evidence>